<dbReference type="Gene3D" id="1.20.1260.10">
    <property type="match status" value="1"/>
</dbReference>
<dbReference type="InterPro" id="IPR012347">
    <property type="entry name" value="Ferritin-like"/>
</dbReference>
<protein>
    <submittedName>
        <fullName evidence="3">Uncharacterized protein (DUF305 family)</fullName>
    </submittedName>
</protein>
<dbReference type="AlphaFoldDB" id="A0A840Q4S4"/>
<feature type="domain" description="DUF305" evidence="2">
    <location>
        <begin position="53"/>
        <end position="196"/>
    </location>
</feature>
<accession>A0A840Q4S4</accession>
<dbReference type="Pfam" id="PF03713">
    <property type="entry name" value="DUF305"/>
    <property type="match status" value="1"/>
</dbReference>
<organism evidence="3 4">
    <name type="scientific">Saccharopolyspora phatthalungensis</name>
    <dbReference type="NCBI Taxonomy" id="664693"/>
    <lineage>
        <taxon>Bacteria</taxon>
        <taxon>Bacillati</taxon>
        <taxon>Actinomycetota</taxon>
        <taxon>Actinomycetes</taxon>
        <taxon>Pseudonocardiales</taxon>
        <taxon>Pseudonocardiaceae</taxon>
        <taxon>Saccharopolyspora</taxon>
    </lineage>
</organism>
<feature type="signal peptide" evidence="1">
    <location>
        <begin position="1"/>
        <end position="24"/>
    </location>
</feature>
<keyword evidence="1" id="KW-0732">Signal</keyword>
<evidence type="ECO:0000313" key="4">
    <source>
        <dbReference type="Proteomes" id="UP000584374"/>
    </source>
</evidence>
<dbReference type="PANTHER" id="PTHR36933:SF1">
    <property type="entry name" value="SLL0788 PROTEIN"/>
    <property type="match status" value="1"/>
</dbReference>
<comment type="caution">
    <text evidence="3">The sequence shown here is derived from an EMBL/GenBank/DDBJ whole genome shotgun (WGS) entry which is preliminary data.</text>
</comment>
<evidence type="ECO:0000256" key="1">
    <source>
        <dbReference type="SAM" id="SignalP"/>
    </source>
</evidence>
<feature type="chain" id="PRO_5039477528" evidence="1">
    <location>
        <begin position="25"/>
        <end position="201"/>
    </location>
</feature>
<name>A0A840Q4S4_9PSEU</name>
<evidence type="ECO:0000259" key="2">
    <source>
        <dbReference type="Pfam" id="PF03713"/>
    </source>
</evidence>
<dbReference type="PANTHER" id="PTHR36933">
    <property type="entry name" value="SLL0788 PROTEIN"/>
    <property type="match status" value="1"/>
</dbReference>
<evidence type="ECO:0000313" key="3">
    <source>
        <dbReference type="EMBL" id="MBB5157502.1"/>
    </source>
</evidence>
<reference evidence="3 4" key="1">
    <citation type="submission" date="2020-08" db="EMBL/GenBank/DDBJ databases">
        <title>Sequencing the genomes of 1000 actinobacteria strains.</title>
        <authorList>
            <person name="Klenk H.-P."/>
        </authorList>
    </citation>
    <scope>NUCLEOTIDE SEQUENCE [LARGE SCALE GENOMIC DNA]</scope>
    <source>
        <strain evidence="3 4">DSM 45584</strain>
    </source>
</reference>
<keyword evidence="4" id="KW-1185">Reference proteome</keyword>
<sequence length="201" mass="21749">MKTVHHGFFGYIVLVASAAALVLAGCGTGQPGTGGAPTTPQPPPATQVFNDADVTFAQQMIPHHQQAIQMSQMVQARSQNPQVKELAGRIEAAQQPEIQTMTGWLQSWGKPVPTMGPGMMQHQPGMPSMEDMSRMMGTSGPDFDRMFLQMMIAHHEGAVQMAKTEQAQGQYPDAKQLARNIETSQTAEIAEMQQMLGGSTR</sequence>
<dbReference type="PROSITE" id="PS51257">
    <property type="entry name" value="PROKAR_LIPOPROTEIN"/>
    <property type="match status" value="1"/>
</dbReference>
<dbReference type="Proteomes" id="UP000584374">
    <property type="component" value="Unassembled WGS sequence"/>
</dbReference>
<gene>
    <name evidence="3" type="ORF">BJ970_005036</name>
</gene>
<proteinExistence type="predicted"/>
<dbReference type="EMBL" id="JACHIW010000001">
    <property type="protein sequence ID" value="MBB5157502.1"/>
    <property type="molecule type" value="Genomic_DNA"/>
</dbReference>
<dbReference type="InterPro" id="IPR005183">
    <property type="entry name" value="DUF305_CopM-like"/>
</dbReference>
<dbReference type="RefSeq" id="WP_184728408.1">
    <property type="nucleotide sequence ID" value="NZ_JACHIW010000001.1"/>
</dbReference>